<dbReference type="eggNOG" id="COG3757">
    <property type="taxonomic scope" value="Bacteria"/>
</dbReference>
<dbReference type="RefSeq" id="WP_015076719.1">
    <property type="nucleotide sequence ID" value="NC_019425.2"/>
</dbReference>
<sequence length="642" mass="72874">MYQVLIKNGPKGDELEIHSPFSNDLKLIEGSVKKGINTFDSFNLSFIPNNPAFGKMKPLTTLIRVFDNQLNKNIFKGRVLIPTDQMESTGEFNCSYTCASDLSYLQDTVQKYAKIQNTTPEQFFRYLIGIHNAQAEEHKRFIVGIVTVTNSTDNVYRYVDDMATTWETIQDKLISRIGGEIRVREVNGVNYIDYVTEIGEHVITAIELSKNLISISKSVDPTEICTRLFPRGERLEGTEETSSDASQPRLTIASVNNGKEYIDAPQALIDEFGFMEKTKEWSEVTQPQILLSKGIEFLNSQKSALTQYRISALDLSLIDLDVRRFEVGNYHFLRNAVMGIDEELRIVGIGIDIINLSTSDLTFGDRFLTLSQYQNEMNKKNSALNDLASKTNSLSRITSKLSETTTTLGNELISSNKIITEQRQQIAEMNKRIENLENGTNPQEIGKIIDVSEHQGQIDWAKVKGDNIELAIIRVQDGSSYVDNYYRYNIQQCQRFNIPYAVYAFARYVNEADAGQEATDFYNRTRSIVGTGKSPQFYMIDLEVATMENMRLGTESWQNKMISLGVVQVNQVAYIANHLYKQFNINVARFGSIVIPAYRSTQPDYPFDLWQYTSTGSIAGIEGNVDMNKDPSDRFKKQYLGR</sequence>
<dbReference type="eggNOG" id="COG4926">
    <property type="taxonomic scope" value="Bacteria"/>
</dbReference>
<evidence type="ECO:0000259" key="2">
    <source>
        <dbReference type="Pfam" id="PF06605"/>
    </source>
</evidence>
<dbReference type="EMBL" id="HE999757">
    <property type="protein sequence ID" value="CCO11570.2"/>
    <property type="molecule type" value="Genomic_DNA"/>
</dbReference>
<dbReference type="AlphaFoldDB" id="K8E4U6"/>
<dbReference type="Proteomes" id="UP000000212">
    <property type="component" value="Chromosome"/>
</dbReference>
<dbReference type="EC" id="3.2.1.17" evidence="3"/>
<dbReference type="InterPro" id="IPR007119">
    <property type="entry name" value="Phage_tail_spike_N"/>
</dbReference>
<dbReference type="Pfam" id="PF01183">
    <property type="entry name" value="Glyco_hydro_25"/>
    <property type="match status" value="1"/>
</dbReference>
<accession>K8E4U6</accession>
<dbReference type="GO" id="GO:0016052">
    <property type="term" value="P:carbohydrate catabolic process"/>
    <property type="evidence" value="ECO:0007669"/>
    <property type="project" value="TreeGrafter"/>
</dbReference>
<dbReference type="Pfam" id="PF06605">
    <property type="entry name" value="Prophage_tail"/>
    <property type="match status" value="1"/>
</dbReference>
<dbReference type="GO" id="GO:0016998">
    <property type="term" value="P:cell wall macromolecule catabolic process"/>
    <property type="evidence" value="ECO:0007669"/>
    <property type="project" value="InterPro"/>
</dbReference>
<keyword evidence="3" id="KW-0378">Hydrolase</keyword>
<dbReference type="OrthoDB" id="5056238at2"/>
<gene>
    <name evidence="3" type="ORF">BN424_2129</name>
</gene>
<dbReference type="KEGG" id="cml:BN424_2129"/>
<dbReference type="CDD" id="cd06523">
    <property type="entry name" value="GH25_PlyB-like"/>
    <property type="match status" value="1"/>
</dbReference>
<dbReference type="PANTHER" id="PTHR34135">
    <property type="entry name" value="LYSOZYME"/>
    <property type="match status" value="1"/>
</dbReference>
<evidence type="ECO:0000313" key="4">
    <source>
        <dbReference type="Proteomes" id="UP000000212"/>
    </source>
</evidence>
<dbReference type="InterPro" id="IPR017853">
    <property type="entry name" value="GH"/>
</dbReference>
<dbReference type="Gene3D" id="3.20.20.80">
    <property type="entry name" value="Glycosidases"/>
    <property type="match status" value="1"/>
</dbReference>
<dbReference type="SUPFAM" id="SSF51445">
    <property type="entry name" value="(Trans)glycosidases"/>
    <property type="match status" value="1"/>
</dbReference>
<feature type="domain" description="Tail spike" evidence="2">
    <location>
        <begin position="105"/>
        <end position="376"/>
    </location>
</feature>
<dbReference type="GO" id="GO:0003796">
    <property type="term" value="F:lysozyme activity"/>
    <property type="evidence" value="ECO:0007669"/>
    <property type="project" value="UniProtKB-EC"/>
</dbReference>
<reference evidence="4" key="1">
    <citation type="journal article" date="2013" name="Genome Announc.">
        <title>Complete Chromosome Sequence of Carnobacterium maltaromaticum LMA 28.</title>
        <authorList>
            <person name="Cailliez-Grimal C."/>
            <person name="Chaillou S."/>
            <person name="Anba-Mondoloni J."/>
            <person name="Loux V."/>
            <person name="Afzal M.I."/>
            <person name="Rahman A."/>
            <person name="Kergourlay G."/>
            <person name="Champomier-Verges M.C."/>
            <person name="Zagorec M."/>
            <person name="Dalgaard P."/>
            <person name="Leisner J.J."/>
            <person name="Prevost H."/>
            <person name="Revol-Junelles A.M."/>
            <person name="Borges F."/>
        </authorList>
    </citation>
    <scope>NUCLEOTIDE SEQUENCE</scope>
    <source>
        <strain evidence="4">LMA28</strain>
    </source>
</reference>
<dbReference type="PANTHER" id="PTHR34135:SF1">
    <property type="entry name" value="GLYCOSYL HYDROLASE FAMILY 25"/>
    <property type="match status" value="1"/>
</dbReference>
<comment type="similarity">
    <text evidence="1">Belongs to the glycosyl hydrolase 25 family.</text>
</comment>
<keyword evidence="3" id="KW-0326">Glycosidase</keyword>
<dbReference type="PROSITE" id="PS51904">
    <property type="entry name" value="GLYCOSYL_HYDROL_F25_2"/>
    <property type="match status" value="1"/>
</dbReference>
<dbReference type="STRING" id="1234679.BN424_2129"/>
<dbReference type="HOGENOM" id="CLU_028587_0_0_9"/>
<protein>
    <submittedName>
        <fullName evidence="3">Phage minor structural, N-terminal region domain protein</fullName>
        <ecNumber evidence="3">3.2.1.17</ecNumber>
    </submittedName>
</protein>
<organism evidence="3 4">
    <name type="scientific">Carnobacterium maltaromaticum LMA28</name>
    <dbReference type="NCBI Taxonomy" id="1234679"/>
    <lineage>
        <taxon>Bacteria</taxon>
        <taxon>Bacillati</taxon>
        <taxon>Bacillota</taxon>
        <taxon>Bacilli</taxon>
        <taxon>Lactobacillales</taxon>
        <taxon>Carnobacteriaceae</taxon>
        <taxon>Carnobacterium</taxon>
    </lineage>
</organism>
<evidence type="ECO:0000313" key="3">
    <source>
        <dbReference type="EMBL" id="CCO11570.2"/>
    </source>
</evidence>
<name>K8E4U6_CARML</name>
<keyword evidence="4" id="KW-1185">Reference proteome</keyword>
<dbReference type="NCBIfam" id="TIGR01665">
    <property type="entry name" value="put_anti_recept"/>
    <property type="match status" value="1"/>
</dbReference>
<dbReference type="GO" id="GO:0009253">
    <property type="term" value="P:peptidoglycan catabolic process"/>
    <property type="evidence" value="ECO:0007669"/>
    <property type="project" value="InterPro"/>
</dbReference>
<dbReference type="InterPro" id="IPR010572">
    <property type="entry name" value="Tail_dom"/>
</dbReference>
<dbReference type="InterPro" id="IPR002053">
    <property type="entry name" value="Glyco_hydro_25"/>
</dbReference>
<evidence type="ECO:0000256" key="1">
    <source>
        <dbReference type="ARBA" id="ARBA00010646"/>
    </source>
</evidence>
<proteinExistence type="inferred from homology"/>